<keyword evidence="2" id="KW-1185">Reference proteome</keyword>
<reference evidence="1 2" key="1">
    <citation type="journal article" date="2020" name="ISME J.">
        <title>Comparative genomics reveals insights into cyanobacterial evolution and habitat adaptation.</title>
        <authorList>
            <person name="Chen M.Y."/>
            <person name="Teng W.K."/>
            <person name="Zhao L."/>
            <person name="Hu C.X."/>
            <person name="Zhou Y.K."/>
            <person name="Han B.P."/>
            <person name="Song L.R."/>
            <person name="Shu W.S."/>
        </authorList>
    </citation>
    <scope>NUCLEOTIDE SEQUENCE [LARGE SCALE GENOMIC DNA]</scope>
    <source>
        <strain evidence="1 2">FACHB-159</strain>
    </source>
</reference>
<dbReference type="RefSeq" id="WP_190954556.1">
    <property type="nucleotide sequence ID" value="NZ_JACJTU010000005.1"/>
</dbReference>
<name>A0ABR8K5U9_9NOSO</name>
<evidence type="ECO:0000313" key="1">
    <source>
        <dbReference type="EMBL" id="MBD2733665.1"/>
    </source>
</evidence>
<evidence type="ECO:0000313" key="2">
    <source>
        <dbReference type="Proteomes" id="UP000637383"/>
    </source>
</evidence>
<protein>
    <submittedName>
        <fullName evidence="1">DUF3370 domain-containing protein</fullName>
    </submittedName>
</protein>
<dbReference type="EMBL" id="JACJTU010000005">
    <property type="protein sequence ID" value="MBD2733665.1"/>
    <property type="molecule type" value="Genomic_DNA"/>
</dbReference>
<sequence length="455" mass="50373">MLPFLLISPIAQSTPVTAPPQEVVQSQQVRPLPGKLDTVPTFNSNSPELVLKEGILLSTFPPKDKKFPTAHLNFPFRGRFDIFAHHVARAEPPENLRSLYLGIMLHNPTSQLVKVNILQAASYLSQPDAPFIELPSFTPNPLGKIFAGPGDRVMTDILRGQRQNIFPAQIEIPPGQSRMLLNLPIPVQGLTPPLNGRSTLIRLQSNGTVYAASLAMFAPTNSDGGERAPTLEEWENLLNNGDLATPRDKTPTPLEETDKPIVYGRVAGVVAGTQWRALLVDNPKARYLTIPQPGQMFSYALSTLHRGTLGTNQIQSGKMLVRYPDTAYRAHGNYGIQYSLKLPLYNNTQSSQTVSVSIQTPLKEDRLVQPGLRFLSTPARQVFFRGTVRIRYKDEQNQPKTEFVHLVQKRGQPGEPLVSLNMKAGDRSLVEVDFLYPPDATPPQVLTVSTQAETR</sequence>
<dbReference type="InterPro" id="IPR021801">
    <property type="entry name" value="DUF3370"/>
</dbReference>
<organism evidence="1 2">
    <name type="scientific">Nostoc paludosum FACHB-159</name>
    <dbReference type="NCBI Taxonomy" id="2692908"/>
    <lineage>
        <taxon>Bacteria</taxon>
        <taxon>Bacillati</taxon>
        <taxon>Cyanobacteriota</taxon>
        <taxon>Cyanophyceae</taxon>
        <taxon>Nostocales</taxon>
        <taxon>Nostocaceae</taxon>
        <taxon>Nostoc</taxon>
    </lineage>
</organism>
<accession>A0ABR8K5U9</accession>
<dbReference type="Pfam" id="PF11850">
    <property type="entry name" value="DUF3370"/>
    <property type="match status" value="1"/>
</dbReference>
<gene>
    <name evidence="1" type="ORF">H6H03_07025</name>
</gene>
<dbReference type="Proteomes" id="UP000637383">
    <property type="component" value="Unassembled WGS sequence"/>
</dbReference>
<comment type="caution">
    <text evidence="1">The sequence shown here is derived from an EMBL/GenBank/DDBJ whole genome shotgun (WGS) entry which is preliminary data.</text>
</comment>
<proteinExistence type="predicted"/>